<dbReference type="GO" id="GO:0003677">
    <property type="term" value="F:DNA binding"/>
    <property type="evidence" value="ECO:0007669"/>
    <property type="project" value="UniProtKB-KW"/>
</dbReference>
<dbReference type="Gene3D" id="3.40.50.1360">
    <property type="match status" value="1"/>
</dbReference>
<dbReference type="InterPro" id="IPR018356">
    <property type="entry name" value="Tscrpt_reg_HTH_DeoR_CS"/>
</dbReference>
<dbReference type="PROSITE" id="PS00894">
    <property type="entry name" value="HTH_DEOR_1"/>
    <property type="match status" value="1"/>
</dbReference>
<protein>
    <recommendedName>
        <fullName evidence="4">HTH deoR-type domain-containing protein</fullName>
    </recommendedName>
</protein>
<dbReference type="GO" id="GO:0004190">
    <property type="term" value="F:aspartic-type endopeptidase activity"/>
    <property type="evidence" value="ECO:0007669"/>
    <property type="project" value="InterPro"/>
</dbReference>
<evidence type="ECO:0000256" key="1">
    <source>
        <dbReference type="ARBA" id="ARBA00023015"/>
    </source>
</evidence>
<dbReference type="PANTHER" id="PTHR30363:SF44">
    <property type="entry name" value="AGA OPERON TRANSCRIPTIONAL REPRESSOR-RELATED"/>
    <property type="match status" value="1"/>
</dbReference>
<reference evidence="6" key="1">
    <citation type="submission" date="2019-10" db="EMBL/GenBank/DDBJ databases">
        <title>Lacipirellula parvula gen. nov., sp. nov., representing a lineage of planctomycetes widespread in freshwater anoxic habitats, and description of the family Lacipirellulaceae.</title>
        <authorList>
            <person name="Dedysh S.N."/>
            <person name="Kulichevskaya I.S."/>
            <person name="Beletsky A.V."/>
            <person name="Rakitin A.L."/>
            <person name="Mardanov A.V."/>
            <person name="Ivanova A.A."/>
            <person name="Saltykova V.X."/>
            <person name="Rijpstra W.I.C."/>
            <person name="Sinninghe Damste J.S."/>
            <person name="Ravin N.V."/>
        </authorList>
    </citation>
    <scope>NUCLEOTIDE SEQUENCE [LARGE SCALE GENOMIC DNA]</scope>
    <source>
        <strain evidence="6">PX69</strain>
    </source>
</reference>
<keyword evidence="6" id="KW-1185">Reference proteome</keyword>
<dbReference type="InterPro" id="IPR036388">
    <property type="entry name" value="WH-like_DNA-bd_sf"/>
</dbReference>
<dbReference type="Gene3D" id="1.10.10.10">
    <property type="entry name" value="Winged helix-like DNA-binding domain superfamily/Winged helix DNA-binding domain"/>
    <property type="match status" value="1"/>
</dbReference>
<sequence length="253" mass="26935">MGNAVRDKKLIEMIAAHGECSIDQLATELGVSDMTIRRDLQSLAESGKIIRTHGGAAMAESVSFGFEFLKKYGQHQEAKEAIAKLAAGKVEEGQSVLLDSGTTTLAIATQLRAKPNITVVTTSLPIASRLQYAPKVEVLLLGGYVRPTSPDLVGALTESNLESLCADIAFIGAAGIDHKGIVYQQSPEVAKMLATMVKSAKVVYLVADSSKFGKTALCRCGKLQDWDGIITDRGVDKKLVESFAKKGVQVLLA</sequence>
<dbReference type="AlphaFoldDB" id="A0A5K7X3R1"/>
<keyword evidence="1" id="KW-0805">Transcription regulation</keyword>
<dbReference type="PANTHER" id="PTHR30363">
    <property type="entry name" value="HTH-TYPE TRANSCRIPTIONAL REGULATOR SRLR-RELATED"/>
    <property type="match status" value="1"/>
</dbReference>
<dbReference type="InterPro" id="IPR014036">
    <property type="entry name" value="DeoR-like_C"/>
</dbReference>
<dbReference type="SUPFAM" id="SSF46785">
    <property type="entry name" value="Winged helix' DNA-binding domain"/>
    <property type="match status" value="1"/>
</dbReference>
<evidence type="ECO:0000313" key="5">
    <source>
        <dbReference type="EMBL" id="BBO31258.1"/>
    </source>
</evidence>
<evidence type="ECO:0000256" key="3">
    <source>
        <dbReference type="ARBA" id="ARBA00023163"/>
    </source>
</evidence>
<dbReference type="InterPro" id="IPR036390">
    <property type="entry name" value="WH_DNA-bd_sf"/>
</dbReference>
<dbReference type="RefSeq" id="WP_172991845.1">
    <property type="nucleotide sequence ID" value="NZ_AP021861.1"/>
</dbReference>
<feature type="domain" description="HTH deoR-type" evidence="4">
    <location>
        <begin position="3"/>
        <end position="58"/>
    </location>
</feature>
<dbReference type="Proteomes" id="UP000326837">
    <property type="component" value="Chromosome"/>
</dbReference>
<proteinExistence type="predicted"/>
<keyword evidence="3" id="KW-0804">Transcription</keyword>
<name>A0A5K7X3R1_9BACT</name>
<dbReference type="InterPro" id="IPR037171">
    <property type="entry name" value="NagB/RpiA_transferase-like"/>
</dbReference>
<gene>
    <name evidence="5" type="ORF">PLANPX_0870</name>
</gene>
<dbReference type="GO" id="GO:0003700">
    <property type="term" value="F:DNA-binding transcription factor activity"/>
    <property type="evidence" value="ECO:0007669"/>
    <property type="project" value="InterPro"/>
</dbReference>
<dbReference type="GO" id="GO:0006508">
    <property type="term" value="P:proteolysis"/>
    <property type="evidence" value="ECO:0007669"/>
    <property type="project" value="InterPro"/>
</dbReference>
<dbReference type="PROSITE" id="PS00141">
    <property type="entry name" value="ASP_PROTEASE"/>
    <property type="match status" value="1"/>
</dbReference>
<dbReference type="SMART" id="SM00420">
    <property type="entry name" value="HTH_DEOR"/>
    <property type="match status" value="1"/>
</dbReference>
<accession>A0A5K7X3R1</accession>
<dbReference type="PROSITE" id="PS51000">
    <property type="entry name" value="HTH_DEOR_2"/>
    <property type="match status" value="1"/>
</dbReference>
<keyword evidence="2" id="KW-0238">DNA-binding</keyword>
<evidence type="ECO:0000259" key="4">
    <source>
        <dbReference type="PROSITE" id="PS51000"/>
    </source>
</evidence>
<dbReference type="Pfam" id="PF08220">
    <property type="entry name" value="HTH_DeoR"/>
    <property type="match status" value="1"/>
</dbReference>
<dbReference type="EMBL" id="AP021861">
    <property type="protein sequence ID" value="BBO31258.1"/>
    <property type="molecule type" value="Genomic_DNA"/>
</dbReference>
<dbReference type="SUPFAM" id="SSF100950">
    <property type="entry name" value="NagB/RpiA/CoA transferase-like"/>
    <property type="match status" value="1"/>
</dbReference>
<dbReference type="PRINTS" id="PR00037">
    <property type="entry name" value="HTHLACR"/>
</dbReference>
<evidence type="ECO:0000313" key="6">
    <source>
        <dbReference type="Proteomes" id="UP000326837"/>
    </source>
</evidence>
<dbReference type="KEGG" id="lpav:PLANPX_0870"/>
<dbReference type="SMART" id="SM01134">
    <property type="entry name" value="DeoRC"/>
    <property type="match status" value="1"/>
</dbReference>
<dbReference type="InterPro" id="IPR050313">
    <property type="entry name" value="Carb_Metab_HTH_regulators"/>
</dbReference>
<evidence type="ECO:0000256" key="2">
    <source>
        <dbReference type="ARBA" id="ARBA00023125"/>
    </source>
</evidence>
<dbReference type="InterPro" id="IPR001034">
    <property type="entry name" value="DeoR_HTH"/>
</dbReference>
<dbReference type="Pfam" id="PF00455">
    <property type="entry name" value="DeoRC"/>
    <property type="match status" value="1"/>
</dbReference>
<organism evidence="5 6">
    <name type="scientific">Lacipirellula parvula</name>
    <dbReference type="NCBI Taxonomy" id="2650471"/>
    <lineage>
        <taxon>Bacteria</taxon>
        <taxon>Pseudomonadati</taxon>
        <taxon>Planctomycetota</taxon>
        <taxon>Planctomycetia</taxon>
        <taxon>Pirellulales</taxon>
        <taxon>Lacipirellulaceae</taxon>
        <taxon>Lacipirellula</taxon>
    </lineage>
</organism>
<dbReference type="InterPro" id="IPR001969">
    <property type="entry name" value="Aspartic_peptidase_AS"/>
</dbReference>